<evidence type="ECO:0000256" key="1">
    <source>
        <dbReference type="SAM" id="MobiDB-lite"/>
    </source>
</evidence>
<feature type="transmembrane region" description="Helical" evidence="2">
    <location>
        <begin position="216"/>
        <end position="235"/>
    </location>
</feature>
<dbReference type="GO" id="GO:0016020">
    <property type="term" value="C:membrane"/>
    <property type="evidence" value="ECO:0007669"/>
    <property type="project" value="TreeGrafter"/>
</dbReference>
<feature type="transmembrane region" description="Helical" evidence="2">
    <location>
        <begin position="313"/>
        <end position="333"/>
    </location>
</feature>
<feature type="compositionally biased region" description="Polar residues" evidence="1">
    <location>
        <begin position="492"/>
        <end position="501"/>
    </location>
</feature>
<protein>
    <submittedName>
        <fullName evidence="4">MFS domain-containing protein</fullName>
    </submittedName>
</protein>
<dbReference type="InterPro" id="IPR011701">
    <property type="entry name" value="MFS"/>
</dbReference>
<feature type="transmembrane region" description="Helical" evidence="2">
    <location>
        <begin position="152"/>
        <end position="172"/>
    </location>
</feature>
<sequence>MNGGAAGNRLPPRETIYLDNLTTEQRTGLVTNEDVASKMKCKIPGFRYIILIVSALCLTSLLSNMTTYNFTKICMVPKNDSHNVVEPGQYNKNQQAWLQACVAIGALVASFPYTYMFQHYTKKWVFLSAGIISAVSTALVPLAHIYGFKFFLLARTFQGVAFSATFPIIGAVTADWAVLTEHGLFVGLLTGCTQLSNIFTMPVSGALCSSSWGWPSVYYVHAGVSVVAFILWSLIYKDDPEDHSMVDVGELKKLQRGKLTKKDHHTGSIPYRSILSSKTLWGAWIAAFGDLLAVQLVAMFNPQYLNDYLHYNVLKTGFLGALPVLVQFILKLLGGVSSDMLKCFDETTKLRAYNSFALGGSAIFFAILAFVPREQRVTAIVVLVFAESLLGLNTAGFNKCATLHSRQYGHFVMTQIMNIWAVTILLEPFVVNSIVAANNFESWRNCFLFHAIALLVCNAIFCIWADAKPAPWTQVPEQSNGDTHESAVPENGGNNTARSAH</sequence>
<dbReference type="PANTHER" id="PTHR45757">
    <property type="entry name" value="PROTEIN CBG23364-RELATED"/>
    <property type="match status" value="1"/>
</dbReference>
<feature type="transmembrane region" description="Helical" evidence="2">
    <location>
        <begin position="447"/>
        <end position="465"/>
    </location>
</feature>
<dbReference type="SUPFAM" id="SSF103473">
    <property type="entry name" value="MFS general substrate transporter"/>
    <property type="match status" value="1"/>
</dbReference>
<keyword evidence="2" id="KW-0812">Transmembrane</keyword>
<keyword evidence="2" id="KW-0472">Membrane</keyword>
<proteinExistence type="predicted"/>
<reference evidence="4" key="1">
    <citation type="submission" date="2020-12" db="UniProtKB">
        <authorList>
            <consortium name="WormBaseParasite"/>
        </authorList>
    </citation>
    <scope>IDENTIFICATION</scope>
    <source>
        <strain evidence="4">MHco3</strain>
    </source>
</reference>
<dbReference type="AlphaFoldDB" id="A0A7I4XXS8"/>
<dbReference type="WBParaSite" id="HCON_00018240-00002">
    <property type="protein sequence ID" value="HCON_00018240-00002"/>
    <property type="gene ID" value="HCON_00018240"/>
</dbReference>
<feature type="transmembrane region" description="Helical" evidence="2">
    <location>
        <begin position="96"/>
        <end position="117"/>
    </location>
</feature>
<accession>A0A7I4XXS8</accession>
<feature type="transmembrane region" description="Helical" evidence="2">
    <location>
        <begin position="377"/>
        <end position="395"/>
    </location>
</feature>
<feature type="transmembrane region" description="Helical" evidence="2">
    <location>
        <begin position="280"/>
        <end position="301"/>
    </location>
</feature>
<feature type="transmembrane region" description="Helical" evidence="2">
    <location>
        <begin position="353"/>
        <end position="371"/>
    </location>
</feature>
<dbReference type="PANTHER" id="PTHR45757:SF3">
    <property type="entry name" value="MFS DOMAIN-CONTAINING PROTEIN"/>
    <property type="match status" value="1"/>
</dbReference>
<dbReference type="OrthoDB" id="2985014at2759"/>
<dbReference type="InterPro" id="IPR036259">
    <property type="entry name" value="MFS_trans_sf"/>
</dbReference>
<name>A0A7I4XXS8_HAECO</name>
<dbReference type="GO" id="GO:0022857">
    <property type="term" value="F:transmembrane transporter activity"/>
    <property type="evidence" value="ECO:0007669"/>
    <property type="project" value="InterPro"/>
</dbReference>
<feature type="transmembrane region" description="Helical" evidence="2">
    <location>
        <begin position="124"/>
        <end position="146"/>
    </location>
</feature>
<dbReference type="Proteomes" id="UP000025227">
    <property type="component" value="Unplaced"/>
</dbReference>
<feature type="transmembrane region" description="Helical" evidence="2">
    <location>
        <begin position="416"/>
        <end position="435"/>
    </location>
</feature>
<evidence type="ECO:0000313" key="3">
    <source>
        <dbReference type="Proteomes" id="UP000025227"/>
    </source>
</evidence>
<organism evidence="3 4">
    <name type="scientific">Haemonchus contortus</name>
    <name type="common">Barber pole worm</name>
    <dbReference type="NCBI Taxonomy" id="6289"/>
    <lineage>
        <taxon>Eukaryota</taxon>
        <taxon>Metazoa</taxon>
        <taxon>Ecdysozoa</taxon>
        <taxon>Nematoda</taxon>
        <taxon>Chromadorea</taxon>
        <taxon>Rhabditida</taxon>
        <taxon>Rhabditina</taxon>
        <taxon>Rhabditomorpha</taxon>
        <taxon>Strongyloidea</taxon>
        <taxon>Trichostrongylidae</taxon>
        <taxon>Haemonchus</taxon>
    </lineage>
</organism>
<feature type="transmembrane region" description="Helical" evidence="2">
    <location>
        <begin position="45"/>
        <end position="62"/>
    </location>
</feature>
<dbReference type="Gene3D" id="1.20.1250.20">
    <property type="entry name" value="MFS general substrate transporter like domains"/>
    <property type="match status" value="2"/>
</dbReference>
<dbReference type="Pfam" id="PF07690">
    <property type="entry name" value="MFS_1"/>
    <property type="match status" value="1"/>
</dbReference>
<evidence type="ECO:0000313" key="4">
    <source>
        <dbReference type="WBParaSite" id="HCON_00018240-00002"/>
    </source>
</evidence>
<keyword evidence="3" id="KW-1185">Reference proteome</keyword>
<dbReference type="OMA" id="TMPVSGW"/>
<keyword evidence="2" id="KW-1133">Transmembrane helix</keyword>
<feature type="region of interest" description="Disordered" evidence="1">
    <location>
        <begin position="474"/>
        <end position="501"/>
    </location>
</feature>
<feature type="transmembrane region" description="Helical" evidence="2">
    <location>
        <begin position="184"/>
        <end position="204"/>
    </location>
</feature>
<evidence type="ECO:0000256" key="2">
    <source>
        <dbReference type="SAM" id="Phobius"/>
    </source>
</evidence>